<accession>A0A2A6E461</accession>
<protein>
    <recommendedName>
        <fullName evidence="3">Serine/threonine protein kinase</fullName>
    </recommendedName>
</protein>
<dbReference type="InterPro" id="IPR025942">
    <property type="entry name" value="SpoVIF"/>
</dbReference>
<dbReference type="Pfam" id="PF14069">
    <property type="entry name" value="SpoVIF"/>
    <property type="match status" value="1"/>
</dbReference>
<name>A0A2A6E461_9BACL</name>
<comment type="caution">
    <text evidence="1">The sequence shown here is derived from an EMBL/GenBank/DDBJ whole genome shotgun (WGS) entry which is preliminary data.</text>
</comment>
<gene>
    <name evidence="1" type="ORF">BLM47_01030</name>
</gene>
<dbReference type="AlphaFoldDB" id="A0A2A6E461"/>
<organism evidence="1 2">
    <name type="scientific">Candidatus Reconcilbacillus cellulovorans</name>
    <dbReference type="NCBI Taxonomy" id="1906605"/>
    <lineage>
        <taxon>Bacteria</taxon>
        <taxon>Bacillati</taxon>
        <taxon>Bacillota</taxon>
        <taxon>Bacilli</taxon>
        <taxon>Bacillales</taxon>
        <taxon>Paenibacillaceae</taxon>
        <taxon>Candidatus Reconcilbacillus</taxon>
    </lineage>
</organism>
<evidence type="ECO:0000313" key="2">
    <source>
        <dbReference type="Proteomes" id="UP000243688"/>
    </source>
</evidence>
<sequence length="95" mass="11266">MAYRPYGLDAVWVERIKRKLADAGYRKRVLTVLRGVGKADLQDEKKVARLVKRLSRELNEPVPPGAEKRIVRFVIEQRIDPNDMWQLMKLWSMFR</sequence>
<evidence type="ECO:0000313" key="1">
    <source>
        <dbReference type="EMBL" id="PDO11814.1"/>
    </source>
</evidence>
<evidence type="ECO:0008006" key="3">
    <source>
        <dbReference type="Google" id="ProtNLM"/>
    </source>
</evidence>
<dbReference type="Proteomes" id="UP000243688">
    <property type="component" value="Unassembled WGS sequence"/>
</dbReference>
<proteinExistence type="predicted"/>
<reference evidence="1 2" key="1">
    <citation type="submission" date="2016-12" db="EMBL/GenBank/DDBJ databases">
        <title>Candidatus Reconcilibacillus cellulovorans genome.</title>
        <authorList>
            <person name="Kolinko S."/>
            <person name="Wu Y.-W."/>
            <person name="Tachea F."/>
            <person name="Denzel E."/>
            <person name="Hiras J."/>
            <person name="Baecker N."/>
            <person name="Chan L.J."/>
            <person name="Eichorst S.A."/>
            <person name="Frey D."/>
            <person name="Adams P.D."/>
            <person name="Pray T."/>
            <person name="Tanjore D."/>
            <person name="Petzold C.J."/>
            <person name="Gladden J.M."/>
            <person name="Simmons B.A."/>
            <person name="Singer S.W."/>
        </authorList>
    </citation>
    <scope>NUCLEOTIDE SEQUENCE [LARGE SCALE GENOMIC DNA]</scope>
    <source>
        <strain evidence="1">JTherm</strain>
    </source>
</reference>
<dbReference type="EMBL" id="MOXJ01000001">
    <property type="protein sequence ID" value="PDO11814.1"/>
    <property type="molecule type" value="Genomic_DNA"/>
</dbReference>